<sequence length="701" mass="72020">MTGTAPAPLTGAPLAQALFAPRSVALVGASTDPVKASSRPLGYLRRYGFGGDVYPVNHRGGTIAGDSVYRSLDELPGVPDHAFLMTPTAATAQAVEQCGRAGIAVVTVLSGGFAESGPEGVERERALCETARSYGMRILGPNSLGVVNPYRRLVLTANAAFNEPDLPAGGVMVASQSGSLLGALLSRGRGRGVGFARMVSTGGETDLSLGEICASTVDDDEVTGYLLFLESLRHADRLREFARAASDRGKPVVAYKLGRSEAAAELAQSHTGALAGEDDVAEAFLADCGVARVSTLEGLLEALPLLERVGPREPGASPRSVGVVTTTGGGAAMVVDQLGVRGVPLAAPAEATRRRLSNAGIVAEEGTIVDLTLAGTRPEVMGAALDVLGSAPEIDLLIAVIGSSARSRPDLAVAPLVERADRDLPVAAFVVPEAPEALSMLATAGIPAFRTPESCADVVAAALARRRPSPYSAGSRPSEPGAALDEAGSYERLSTLGVPVAPFTVVRVGEPGPDGLVYPVAVKALSAELPHKSDVGGVVLAVEDADGVAAASRHIRSAVAAVGIEVRDVLVQEMRPALGEVLVGYRTDPHVGPLVLVGAGGVLAELHRDRALRMAPVDRASAREMLSEVSSFGAFRGFRGSPEGDLEALADLIERFSALAHDDDVVEAELNPVLVGPAGEGVVVVDAVVRVRSGGNGKEKR</sequence>
<protein>
    <submittedName>
        <fullName evidence="2">CoA-binding protein</fullName>
    </submittedName>
</protein>
<dbReference type="SMART" id="SM00881">
    <property type="entry name" value="CoA_binding"/>
    <property type="match status" value="1"/>
</dbReference>
<keyword evidence="3" id="KW-1185">Reference proteome</keyword>
<dbReference type="AlphaFoldDB" id="A0A6I4MUN9"/>
<gene>
    <name evidence="2" type="ORF">F8568_043180</name>
</gene>
<dbReference type="Pfam" id="PF13607">
    <property type="entry name" value="Succ_CoA_lig"/>
    <property type="match status" value="1"/>
</dbReference>
<dbReference type="GO" id="GO:0005524">
    <property type="term" value="F:ATP binding"/>
    <property type="evidence" value="ECO:0007669"/>
    <property type="project" value="InterPro"/>
</dbReference>
<dbReference type="EMBL" id="WBMS02000061">
    <property type="protein sequence ID" value="MWA07031.1"/>
    <property type="molecule type" value="Genomic_DNA"/>
</dbReference>
<dbReference type="SUPFAM" id="SSF56059">
    <property type="entry name" value="Glutathione synthetase ATP-binding domain-like"/>
    <property type="match status" value="1"/>
</dbReference>
<comment type="caution">
    <text evidence="2">The sequence shown here is derived from an EMBL/GenBank/DDBJ whole genome shotgun (WGS) entry which is preliminary data.</text>
</comment>
<dbReference type="Pfam" id="PF13549">
    <property type="entry name" value="ATP-grasp_5"/>
    <property type="match status" value="1"/>
</dbReference>
<dbReference type="InterPro" id="IPR003781">
    <property type="entry name" value="CoA-bd"/>
</dbReference>
<name>A0A6I4MUN9_9ACTN</name>
<dbReference type="Pfam" id="PF13380">
    <property type="entry name" value="CoA_binding_2"/>
    <property type="match status" value="1"/>
</dbReference>
<dbReference type="Gene3D" id="3.30.1490.20">
    <property type="entry name" value="ATP-grasp fold, A domain"/>
    <property type="match status" value="1"/>
</dbReference>
<evidence type="ECO:0000313" key="3">
    <source>
        <dbReference type="Proteomes" id="UP000462055"/>
    </source>
</evidence>
<dbReference type="SUPFAM" id="SSF51735">
    <property type="entry name" value="NAD(P)-binding Rossmann-fold domains"/>
    <property type="match status" value="1"/>
</dbReference>
<evidence type="ECO:0000259" key="1">
    <source>
        <dbReference type="SMART" id="SM00881"/>
    </source>
</evidence>
<reference evidence="2" key="1">
    <citation type="submission" date="2019-12" db="EMBL/GenBank/DDBJ databases">
        <title>Actinomadura physcomitrii sp. nov., a novel actinomycete isolated from moss [Physcomitrium sphaericum (Ludw) Fuernr].</title>
        <authorList>
            <person name="Zhuang X."/>
        </authorList>
    </citation>
    <scope>NUCLEOTIDE SEQUENCE [LARGE SCALE GENOMIC DNA]</scope>
    <source>
        <strain evidence="2">LD22</strain>
    </source>
</reference>
<evidence type="ECO:0000313" key="2">
    <source>
        <dbReference type="EMBL" id="MWA07031.1"/>
    </source>
</evidence>
<dbReference type="Gene3D" id="3.40.50.261">
    <property type="entry name" value="Succinyl-CoA synthetase domains"/>
    <property type="match status" value="2"/>
</dbReference>
<dbReference type="PANTHER" id="PTHR42793">
    <property type="entry name" value="COA BINDING DOMAIN CONTAINING PROTEIN"/>
    <property type="match status" value="1"/>
</dbReference>
<dbReference type="SUPFAM" id="SSF52210">
    <property type="entry name" value="Succinyl-CoA synthetase domains"/>
    <property type="match status" value="2"/>
</dbReference>
<dbReference type="Gene3D" id="3.40.50.720">
    <property type="entry name" value="NAD(P)-binding Rossmann-like Domain"/>
    <property type="match status" value="1"/>
</dbReference>
<dbReference type="InterPro" id="IPR013815">
    <property type="entry name" value="ATP_grasp_subdomain_1"/>
</dbReference>
<dbReference type="RefSeq" id="WP_151599943.1">
    <property type="nucleotide sequence ID" value="NZ_WBMS02000061.1"/>
</dbReference>
<dbReference type="Proteomes" id="UP000462055">
    <property type="component" value="Unassembled WGS sequence"/>
</dbReference>
<dbReference type="InterPro" id="IPR032875">
    <property type="entry name" value="Succ_CoA_lig_flav_dom"/>
</dbReference>
<dbReference type="InterPro" id="IPR036291">
    <property type="entry name" value="NAD(P)-bd_dom_sf"/>
</dbReference>
<dbReference type="InterPro" id="IPR016102">
    <property type="entry name" value="Succinyl-CoA_synth-like"/>
</dbReference>
<organism evidence="2 3">
    <name type="scientific">Actinomadura physcomitrii</name>
    <dbReference type="NCBI Taxonomy" id="2650748"/>
    <lineage>
        <taxon>Bacteria</taxon>
        <taxon>Bacillati</taxon>
        <taxon>Actinomycetota</taxon>
        <taxon>Actinomycetes</taxon>
        <taxon>Streptosporangiales</taxon>
        <taxon>Thermomonosporaceae</taxon>
        <taxon>Actinomadura</taxon>
    </lineage>
</organism>
<dbReference type="Gene3D" id="3.30.470.20">
    <property type="entry name" value="ATP-grasp fold, B domain"/>
    <property type="match status" value="1"/>
</dbReference>
<accession>A0A6I4MUN9</accession>
<dbReference type="PANTHER" id="PTHR42793:SF1">
    <property type="entry name" value="PEPTIDYL-LYSINE N-ACETYLTRANSFERASE PATZ"/>
    <property type="match status" value="1"/>
</dbReference>
<feature type="domain" description="CoA-binding" evidence="1">
    <location>
        <begin position="18"/>
        <end position="113"/>
    </location>
</feature>
<proteinExistence type="predicted"/>